<comment type="catalytic activity">
    <reaction evidence="12">
        <text>N(6)-methyl-L-lysyl(4)-[histone H3] + S-adenosyl-L-methionine = N(6),N(6)-dimethyl-L-lysyl(4)-[histone H3] + S-adenosyl-L-homocysteine + H(+)</text>
        <dbReference type="Rhea" id="RHEA:60268"/>
        <dbReference type="Rhea" id="RHEA-COMP:15540"/>
        <dbReference type="Rhea" id="RHEA-COMP:15543"/>
        <dbReference type="ChEBI" id="CHEBI:15378"/>
        <dbReference type="ChEBI" id="CHEBI:57856"/>
        <dbReference type="ChEBI" id="CHEBI:59789"/>
        <dbReference type="ChEBI" id="CHEBI:61929"/>
        <dbReference type="ChEBI" id="CHEBI:61976"/>
    </reaction>
</comment>
<dbReference type="Pfam" id="PF00856">
    <property type="entry name" value="SET"/>
    <property type="match status" value="1"/>
</dbReference>
<dbReference type="GO" id="GO:0032259">
    <property type="term" value="P:methylation"/>
    <property type="evidence" value="ECO:0007669"/>
    <property type="project" value="UniProtKB-KW"/>
</dbReference>
<dbReference type="InterPro" id="IPR046341">
    <property type="entry name" value="SET_dom_sf"/>
</dbReference>
<evidence type="ECO:0000256" key="13">
    <source>
        <dbReference type="ARBA" id="ARBA00049129"/>
    </source>
</evidence>
<dbReference type="SMART" id="SM00317">
    <property type="entry name" value="SET"/>
    <property type="match status" value="1"/>
</dbReference>
<evidence type="ECO:0000256" key="12">
    <source>
        <dbReference type="ARBA" id="ARBA00047583"/>
    </source>
</evidence>
<evidence type="ECO:0000256" key="2">
    <source>
        <dbReference type="ARBA" id="ARBA00012182"/>
    </source>
</evidence>
<comment type="subcellular location">
    <subcellularLocation>
        <location evidence="1">Nucleus</location>
    </subcellularLocation>
</comment>
<evidence type="ECO:0000313" key="17">
    <source>
        <dbReference type="Proteomes" id="UP001626550"/>
    </source>
</evidence>
<dbReference type="GO" id="GO:0003723">
    <property type="term" value="F:RNA binding"/>
    <property type="evidence" value="ECO:0007669"/>
    <property type="project" value="UniProtKB-KW"/>
</dbReference>
<evidence type="ECO:0000256" key="3">
    <source>
        <dbReference type="ARBA" id="ARBA00022603"/>
    </source>
</evidence>
<feature type="domain" description="Post-SET" evidence="15">
    <location>
        <begin position="442"/>
        <end position="458"/>
    </location>
</feature>
<evidence type="ECO:0000313" key="16">
    <source>
        <dbReference type="EMBL" id="KAL3313583.1"/>
    </source>
</evidence>
<keyword evidence="17" id="KW-1185">Reference proteome</keyword>
<proteinExistence type="predicted"/>
<evidence type="ECO:0000256" key="1">
    <source>
        <dbReference type="ARBA" id="ARBA00004123"/>
    </source>
</evidence>
<keyword evidence="10" id="KW-0539">Nucleus</keyword>
<evidence type="ECO:0000259" key="14">
    <source>
        <dbReference type="PROSITE" id="PS50280"/>
    </source>
</evidence>
<evidence type="ECO:0000256" key="6">
    <source>
        <dbReference type="ARBA" id="ARBA00022853"/>
    </source>
</evidence>
<sequence length="458" mass="51436">MLRDLYYRLQEGGAAGSLQASERLRQLLDHMNWVQHTPTHIPDPCDITGIITKEGHLVRRPRNCRGTTKSYFELGCNDLDSPLTHSLQAVSNVIYWNSYNSRERELDNRYWNSLMVSAHHSRRGQGDQKMALNGIRPRPIDEVDIHLGPAAPLPPAHSSGCARTQGYYPLPKEERFRRPWCVGHSKVIPSATGGPGGVPVSSDGLVLAAPAAAAVCNANQNSANIYDLFSGCEVRVPLPLMPAAVESQMMHSLIAISLANDQNYLKSLSLQDLIMEHANQTKKTQIREARSAQRRLLTAFKDIETGDLLKFNQLKFRKKQLTFAKSPIHSWGLIALEPIAADEMVIEYVGHIVRRCVADVREQQYESKGIGSSYMFRIDDQFVIDATMWGNNARFINHSCSPNCYAKVITVEGKKKIVIYSKRDISVMEEITYDYKFPYEEEKIPCLCGSANCRGTLN</sequence>
<evidence type="ECO:0000256" key="9">
    <source>
        <dbReference type="ARBA" id="ARBA00023163"/>
    </source>
</evidence>
<comment type="catalytic activity">
    <reaction evidence="13">
        <text>N(6),N(6)-dimethyl-L-lysyl(4)-[histone H3] + S-adenosyl-L-methionine = N(6),N(6),N(6)-trimethyl-L-lysyl(4)-[histone H3] + S-adenosyl-L-homocysteine + H(+)</text>
        <dbReference type="Rhea" id="RHEA:60272"/>
        <dbReference type="Rhea" id="RHEA-COMP:15537"/>
        <dbReference type="Rhea" id="RHEA-COMP:15540"/>
        <dbReference type="ChEBI" id="CHEBI:15378"/>
        <dbReference type="ChEBI" id="CHEBI:57856"/>
        <dbReference type="ChEBI" id="CHEBI:59789"/>
        <dbReference type="ChEBI" id="CHEBI:61961"/>
        <dbReference type="ChEBI" id="CHEBI:61976"/>
    </reaction>
</comment>
<evidence type="ECO:0000256" key="7">
    <source>
        <dbReference type="ARBA" id="ARBA00022884"/>
    </source>
</evidence>
<dbReference type="CDD" id="cd19169">
    <property type="entry name" value="SET_SETD1"/>
    <property type="match status" value="1"/>
</dbReference>
<comment type="catalytic activity">
    <reaction evidence="11">
        <text>L-lysyl(4)-[histone H3] + 3 S-adenosyl-L-methionine = N(6),N(6),N(6)-trimethyl-L-lysyl(4)-[histone H3] + 3 S-adenosyl-L-homocysteine + 3 H(+)</text>
        <dbReference type="Rhea" id="RHEA:60260"/>
        <dbReference type="Rhea" id="RHEA-COMP:15537"/>
        <dbReference type="Rhea" id="RHEA-COMP:15547"/>
        <dbReference type="ChEBI" id="CHEBI:15378"/>
        <dbReference type="ChEBI" id="CHEBI:29969"/>
        <dbReference type="ChEBI" id="CHEBI:57856"/>
        <dbReference type="ChEBI" id="CHEBI:59789"/>
        <dbReference type="ChEBI" id="CHEBI:61961"/>
        <dbReference type="EC" id="2.1.1.354"/>
    </reaction>
</comment>
<accession>A0ABD2Q1S9</accession>
<gene>
    <name evidence="16" type="ORF">Ciccas_007814</name>
</gene>
<evidence type="ECO:0000256" key="8">
    <source>
        <dbReference type="ARBA" id="ARBA00023015"/>
    </source>
</evidence>
<dbReference type="PROSITE" id="PS50868">
    <property type="entry name" value="POST_SET"/>
    <property type="match status" value="1"/>
</dbReference>
<keyword evidence="9" id="KW-0804">Transcription</keyword>
<keyword evidence="6" id="KW-0156">Chromatin regulator</keyword>
<dbReference type="PANTHER" id="PTHR45814:SF2">
    <property type="entry name" value="HISTONE-LYSINE N-METHYLTRANSFERASE SETD1"/>
    <property type="match status" value="1"/>
</dbReference>
<evidence type="ECO:0000256" key="10">
    <source>
        <dbReference type="ARBA" id="ARBA00023242"/>
    </source>
</evidence>
<keyword evidence="8" id="KW-0805">Transcription regulation</keyword>
<dbReference type="InterPro" id="IPR001214">
    <property type="entry name" value="SET_dom"/>
</dbReference>
<evidence type="ECO:0000259" key="15">
    <source>
        <dbReference type="PROSITE" id="PS50868"/>
    </source>
</evidence>
<dbReference type="GO" id="GO:0140999">
    <property type="term" value="F:histone H3K4 trimethyltransferase activity"/>
    <property type="evidence" value="ECO:0007669"/>
    <property type="project" value="UniProtKB-EC"/>
</dbReference>
<dbReference type="Proteomes" id="UP001626550">
    <property type="component" value="Unassembled WGS sequence"/>
</dbReference>
<keyword evidence="5" id="KW-0949">S-adenosyl-L-methionine</keyword>
<dbReference type="SMART" id="SM00508">
    <property type="entry name" value="PostSET"/>
    <property type="match status" value="1"/>
</dbReference>
<evidence type="ECO:0000256" key="11">
    <source>
        <dbReference type="ARBA" id="ARBA00047571"/>
    </source>
</evidence>
<keyword evidence="7" id="KW-0694">RNA-binding</keyword>
<name>A0ABD2Q1S9_9PLAT</name>
<keyword evidence="4" id="KW-0808">Transferase</keyword>
<dbReference type="PANTHER" id="PTHR45814">
    <property type="entry name" value="HISTONE-LYSINE N-METHYLTRANSFERASE SETD1"/>
    <property type="match status" value="1"/>
</dbReference>
<dbReference type="FunFam" id="2.170.270.10:FF:000010">
    <property type="entry name" value="Histone-lysine N-methyltransferase"/>
    <property type="match status" value="1"/>
</dbReference>
<feature type="domain" description="SET" evidence="14">
    <location>
        <begin position="319"/>
        <end position="436"/>
    </location>
</feature>
<dbReference type="InterPro" id="IPR003616">
    <property type="entry name" value="Post-SET_dom"/>
</dbReference>
<reference evidence="16 17" key="1">
    <citation type="submission" date="2024-11" db="EMBL/GenBank/DDBJ databases">
        <title>Adaptive evolution of stress response genes in parasites aligns with host niche diversity.</title>
        <authorList>
            <person name="Hahn C."/>
            <person name="Resl P."/>
        </authorList>
    </citation>
    <scope>NUCLEOTIDE SEQUENCE [LARGE SCALE GENOMIC DNA]</scope>
    <source>
        <strain evidence="16">EGGRZ-B1_66</strain>
        <tissue evidence="16">Body</tissue>
    </source>
</reference>
<protein>
    <recommendedName>
        <fullName evidence="2">[histone H3]-lysine(4) N-trimethyltransferase</fullName>
        <ecNumber evidence="2">2.1.1.354</ecNumber>
    </recommendedName>
</protein>
<dbReference type="InterPro" id="IPR037841">
    <property type="entry name" value="SET_SETD1A/B"/>
</dbReference>
<dbReference type="GO" id="GO:0005634">
    <property type="term" value="C:nucleus"/>
    <property type="evidence" value="ECO:0007669"/>
    <property type="project" value="UniProtKB-SubCell"/>
</dbReference>
<keyword evidence="3" id="KW-0489">Methyltransferase</keyword>
<dbReference type="Gene3D" id="2.170.270.10">
    <property type="entry name" value="SET domain"/>
    <property type="match status" value="1"/>
</dbReference>
<dbReference type="EMBL" id="JBJKFK010001262">
    <property type="protein sequence ID" value="KAL3313583.1"/>
    <property type="molecule type" value="Genomic_DNA"/>
</dbReference>
<comment type="caution">
    <text evidence="16">The sequence shown here is derived from an EMBL/GenBank/DDBJ whole genome shotgun (WGS) entry which is preliminary data.</text>
</comment>
<dbReference type="SUPFAM" id="SSF82199">
    <property type="entry name" value="SET domain"/>
    <property type="match status" value="1"/>
</dbReference>
<dbReference type="EC" id="2.1.1.354" evidence="2"/>
<organism evidence="16 17">
    <name type="scientific">Cichlidogyrus casuarinus</name>
    <dbReference type="NCBI Taxonomy" id="1844966"/>
    <lineage>
        <taxon>Eukaryota</taxon>
        <taxon>Metazoa</taxon>
        <taxon>Spiralia</taxon>
        <taxon>Lophotrochozoa</taxon>
        <taxon>Platyhelminthes</taxon>
        <taxon>Monogenea</taxon>
        <taxon>Monopisthocotylea</taxon>
        <taxon>Dactylogyridea</taxon>
        <taxon>Ancyrocephalidae</taxon>
        <taxon>Cichlidogyrus</taxon>
    </lineage>
</organism>
<dbReference type="PROSITE" id="PS50280">
    <property type="entry name" value="SET"/>
    <property type="match status" value="1"/>
</dbReference>
<dbReference type="InterPro" id="IPR044570">
    <property type="entry name" value="Set1-like"/>
</dbReference>
<evidence type="ECO:0000256" key="4">
    <source>
        <dbReference type="ARBA" id="ARBA00022679"/>
    </source>
</evidence>
<dbReference type="AlphaFoldDB" id="A0ABD2Q1S9"/>
<evidence type="ECO:0000256" key="5">
    <source>
        <dbReference type="ARBA" id="ARBA00022691"/>
    </source>
</evidence>